<keyword evidence="8" id="KW-0644">Prostaglandin metabolism</keyword>
<comment type="catalytic activity">
    <reaction evidence="33">
        <text>an n-alkanal + NADP(+) = an alk-2-enal + NADPH + H(+)</text>
        <dbReference type="Rhea" id="RHEA:13737"/>
        <dbReference type="ChEBI" id="CHEBI:12834"/>
        <dbReference type="ChEBI" id="CHEBI:13757"/>
        <dbReference type="ChEBI" id="CHEBI:15378"/>
        <dbReference type="ChEBI" id="CHEBI:57783"/>
        <dbReference type="ChEBI" id="CHEBI:58349"/>
        <dbReference type="EC" id="1.3.1.74"/>
    </reaction>
    <physiologicalReaction direction="right-to-left" evidence="33">
        <dbReference type="Rhea" id="RHEA:13739"/>
    </physiologicalReaction>
</comment>
<reference evidence="37" key="1">
    <citation type="submission" date="2025-08" db="UniProtKB">
        <authorList>
            <consortium name="RefSeq"/>
        </authorList>
    </citation>
    <scope>IDENTIFICATION</scope>
    <source>
        <tissue evidence="37">Whole organism</tissue>
    </source>
</reference>
<dbReference type="FunFam" id="3.40.50.720:FF:000121">
    <property type="entry name" value="Prostaglandin reductase 2"/>
    <property type="match status" value="1"/>
</dbReference>
<evidence type="ECO:0000313" key="36">
    <source>
        <dbReference type="Proteomes" id="UP000694843"/>
    </source>
</evidence>
<dbReference type="OrthoDB" id="809632at2759"/>
<evidence type="ECO:0000256" key="10">
    <source>
        <dbReference type="ARBA" id="ARBA00022832"/>
    </source>
</evidence>
<comment type="subcellular location">
    <subcellularLocation>
        <location evidence="1">Cytoplasm</location>
    </subcellularLocation>
</comment>
<dbReference type="AlphaFoldDB" id="A0A8B7PRM1"/>
<evidence type="ECO:0000256" key="11">
    <source>
        <dbReference type="ARBA" id="ARBA00022857"/>
    </source>
</evidence>
<evidence type="ECO:0000256" key="20">
    <source>
        <dbReference type="ARBA" id="ARBA00047461"/>
    </source>
</evidence>
<dbReference type="Pfam" id="PF16884">
    <property type="entry name" value="ADH_N_2"/>
    <property type="match status" value="1"/>
</dbReference>
<comment type="similarity">
    <text evidence="2">Belongs to the NADP-dependent oxidoreductase L4BD family.</text>
</comment>
<comment type="catalytic activity">
    <reaction evidence="26">
        <text>nonan-2-one + NADP(+) = (3E)-nonen-2-one + NADPH + H(+)</text>
        <dbReference type="Rhea" id="RHEA:50616"/>
        <dbReference type="ChEBI" id="CHEBI:15378"/>
        <dbReference type="ChEBI" id="CHEBI:57783"/>
        <dbReference type="ChEBI" id="CHEBI:58349"/>
        <dbReference type="ChEBI" id="CHEBI:77927"/>
        <dbReference type="ChEBI" id="CHEBI:133457"/>
    </reaction>
    <physiologicalReaction direction="right-to-left" evidence="26">
        <dbReference type="Rhea" id="RHEA:50618"/>
    </physiologicalReaction>
</comment>
<evidence type="ECO:0000256" key="3">
    <source>
        <dbReference type="ARBA" id="ARBA00011852"/>
    </source>
</evidence>
<comment type="catalytic activity">
    <reaction evidence="27">
        <text>13,14-dihydro-15-oxo-PGF2alpha + NADP(+) = 15-oxoprostaglandin F2alpha + NADPH + H(+)</text>
        <dbReference type="Rhea" id="RHEA:50588"/>
        <dbReference type="ChEBI" id="CHEBI:15378"/>
        <dbReference type="ChEBI" id="CHEBI:57783"/>
        <dbReference type="ChEBI" id="CHEBI:58349"/>
        <dbReference type="ChEBI" id="CHEBI:133374"/>
        <dbReference type="ChEBI" id="CHEBI:133409"/>
    </reaction>
    <physiologicalReaction direction="right-to-left" evidence="27">
        <dbReference type="Rhea" id="RHEA:50590"/>
    </physiologicalReaction>
</comment>
<dbReference type="EC" id="1.3.1.48" evidence="4"/>
<evidence type="ECO:0000256" key="31">
    <source>
        <dbReference type="ARBA" id="ARBA00049068"/>
    </source>
</evidence>
<organism evidence="36 37">
    <name type="scientific">Hyalella azteca</name>
    <name type="common">Amphipod</name>
    <dbReference type="NCBI Taxonomy" id="294128"/>
    <lineage>
        <taxon>Eukaryota</taxon>
        <taxon>Metazoa</taxon>
        <taxon>Ecdysozoa</taxon>
        <taxon>Arthropoda</taxon>
        <taxon>Crustacea</taxon>
        <taxon>Multicrustacea</taxon>
        <taxon>Malacostraca</taxon>
        <taxon>Eumalacostraca</taxon>
        <taxon>Peracarida</taxon>
        <taxon>Amphipoda</taxon>
        <taxon>Senticaudata</taxon>
        <taxon>Talitrida</taxon>
        <taxon>Talitroidea</taxon>
        <taxon>Hyalellidae</taxon>
        <taxon>Hyalella</taxon>
    </lineage>
</organism>
<comment type="catalytic activity">
    <reaction evidence="28">
        <text>4-hydroxynonanal + NADP(+) = (E)-4-hydroxynon-2-enal + NADPH + H(+)</text>
        <dbReference type="Rhea" id="RHEA:64736"/>
        <dbReference type="ChEBI" id="CHEBI:15378"/>
        <dbReference type="ChEBI" id="CHEBI:57783"/>
        <dbReference type="ChEBI" id="CHEBI:58349"/>
        <dbReference type="ChEBI" id="CHEBI:58968"/>
        <dbReference type="ChEBI" id="CHEBI:156112"/>
    </reaction>
    <physiologicalReaction direction="right-to-left" evidence="28">
        <dbReference type="Rhea" id="RHEA:64738"/>
    </physiologicalReaction>
</comment>
<evidence type="ECO:0000256" key="9">
    <source>
        <dbReference type="ARBA" id="ARBA00022553"/>
    </source>
</evidence>
<dbReference type="PANTHER" id="PTHR43205:SF7">
    <property type="entry name" value="PROSTAGLANDIN REDUCTASE 1"/>
    <property type="match status" value="1"/>
</dbReference>
<evidence type="ECO:0000256" key="22">
    <source>
        <dbReference type="ARBA" id="ARBA00047742"/>
    </source>
</evidence>
<comment type="catalytic activity">
    <reaction evidence="30">
        <text>6-trans-leukotriene B4 + NADP(+) = 12-oxo-(5S)-hydroxy-(6E,8E,10E,14Z)-eicosatetraenoate + NADPH + H(+)</text>
        <dbReference type="Rhea" id="RHEA:51204"/>
        <dbReference type="ChEBI" id="CHEBI:15378"/>
        <dbReference type="ChEBI" id="CHEBI:57783"/>
        <dbReference type="ChEBI" id="CHEBI:58349"/>
        <dbReference type="ChEBI" id="CHEBI:90723"/>
        <dbReference type="ChEBI" id="CHEBI:133974"/>
    </reaction>
    <physiologicalReaction direction="left-to-right" evidence="30">
        <dbReference type="Rhea" id="RHEA:51205"/>
    </physiologicalReaction>
</comment>
<comment type="catalytic activity">
    <reaction evidence="29">
        <text>20-hydroxy-leukotriene B4 + NADP(+) = 12-oxo-20-hydroxy-leukotriene B4 + NADPH + H(+)</text>
        <dbReference type="Rhea" id="RHEA:51208"/>
        <dbReference type="ChEBI" id="CHEBI:15378"/>
        <dbReference type="ChEBI" id="CHEBI:57460"/>
        <dbReference type="ChEBI" id="CHEBI:57783"/>
        <dbReference type="ChEBI" id="CHEBI:58349"/>
        <dbReference type="ChEBI" id="CHEBI:133346"/>
    </reaction>
    <physiologicalReaction direction="left-to-right" evidence="29">
        <dbReference type="Rhea" id="RHEA:51209"/>
    </physiologicalReaction>
</comment>
<dbReference type="EC" id="1.3.1.74" evidence="5"/>
<dbReference type="InterPro" id="IPR013149">
    <property type="entry name" value="ADH-like_C"/>
</dbReference>
<gene>
    <name evidence="37" type="primary">LOC108683345</name>
</gene>
<evidence type="ECO:0000256" key="6">
    <source>
        <dbReference type="ARBA" id="ARBA00020651"/>
    </source>
</evidence>
<keyword evidence="15" id="KW-0379">Hydroxylation</keyword>
<dbReference type="GeneID" id="108683345"/>
<evidence type="ECO:0000256" key="32">
    <source>
        <dbReference type="ARBA" id="ARBA00049070"/>
    </source>
</evidence>
<dbReference type="Gene3D" id="3.90.180.10">
    <property type="entry name" value="Medium-chain alcohol dehydrogenases, catalytic domain"/>
    <property type="match status" value="1"/>
</dbReference>
<evidence type="ECO:0000256" key="33">
    <source>
        <dbReference type="ARBA" id="ARBA00049179"/>
    </source>
</evidence>
<proteinExistence type="inferred from homology"/>
<evidence type="ECO:0000313" key="37">
    <source>
        <dbReference type="RefSeq" id="XP_018028141.1"/>
    </source>
</evidence>
<comment type="catalytic activity">
    <reaction evidence="24">
        <text>13,14-dihydro-15-oxo-prostaglandin F1alpha + NADP(+) = 15-oxoprostaglandin F1alpha + NADPH + H(+)</text>
        <dbReference type="Rhea" id="RHEA:50592"/>
        <dbReference type="ChEBI" id="CHEBI:15378"/>
        <dbReference type="ChEBI" id="CHEBI:57783"/>
        <dbReference type="ChEBI" id="CHEBI:58349"/>
        <dbReference type="ChEBI" id="CHEBI:79072"/>
        <dbReference type="ChEBI" id="CHEBI:133411"/>
    </reaction>
    <physiologicalReaction direction="right-to-left" evidence="24">
        <dbReference type="Rhea" id="RHEA:50594"/>
    </physiologicalReaction>
</comment>
<dbReference type="OMA" id="WMSDIPQ"/>
<keyword evidence="7" id="KW-0963">Cytoplasm</keyword>
<evidence type="ECO:0000256" key="28">
    <source>
        <dbReference type="ARBA" id="ARBA00048387"/>
    </source>
</evidence>
<keyword evidence="12" id="KW-0007">Acetylation</keyword>
<evidence type="ECO:0000256" key="2">
    <source>
        <dbReference type="ARBA" id="ARBA00010460"/>
    </source>
</evidence>
<comment type="catalytic activity">
    <reaction evidence="23">
        <text>leukotriene B4 + NADP(+) = 12-oxo-leukotriene B4 + NADPH + H(+)</text>
        <dbReference type="Rhea" id="RHEA:50608"/>
        <dbReference type="ChEBI" id="CHEBI:15378"/>
        <dbReference type="ChEBI" id="CHEBI:57461"/>
        <dbReference type="ChEBI" id="CHEBI:57783"/>
        <dbReference type="ChEBI" id="CHEBI:58349"/>
        <dbReference type="ChEBI" id="CHEBI:133309"/>
    </reaction>
    <physiologicalReaction direction="left-to-right" evidence="23">
        <dbReference type="Rhea" id="RHEA:50609"/>
    </physiologicalReaction>
</comment>
<feature type="domain" description="Enoyl reductase (ER)" evidence="35">
    <location>
        <begin position="15"/>
        <end position="333"/>
    </location>
</feature>
<dbReference type="InterPro" id="IPR036291">
    <property type="entry name" value="NAD(P)-bd_dom_sf"/>
</dbReference>
<keyword evidence="10" id="KW-0276">Fatty acid metabolism</keyword>
<dbReference type="RefSeq" id="XP_018028141.1">
    <property type="nucleotide sequence ID" value="XM_018172652.2"/>
</dbReference>
<comment type="catalytic activity">
    <reaction evidence="32">
        <text>13,14-dihydro-15-oxo-prostaglandin E1 + NADP(+) = 15-oxoprostaglandin E1 + NADPH + H(+)</text>
        <dbReference type="Rhea" id="RHEA:50584"/>
        <dbReference type="ChEBI" id="CHEBI:15378"/>
        <dbReference type="ChEBI" id="CHEBI:57401"/>
        <dbReference type="ChEBI" id="CHEBI:57783"/>
        <dbReference type="ChEBI" id="CHEBI:58349"/>
        <dbReference type="ChEBI" id="CHEBI:133408"/>
    </reaction>
    <physiologicalReaction direction="right-to-left" evidence="32">
        <dbReference type="Rhea" id="RHEA:50586"/>
    </physiologicalReaction>
</comment>
<dbReference type="GO" id="GO:0005737">
    <property type="term" value="C:cytoplasm"/>
    <property type="evidence" value="ECO:0007669"/>
    <property type="project" value="UniProtKB-SubCell"/>
</dbReference>
<evidence type="ECO:0000256" key="23">
    <source>
        <dbReference type="ARBA" id="ARBA00047871"/>
    </source>
</evidence>
<dbReference type="SUPFAM" id="SSF50129">
    <property type="entry name" value="GroES-like"/>
    <property type="match status" value="2"/>
</dbReference>
<evidence type="ECO:0000256" key="7">
    <source>
        <dbReference type="ARBA" id="ARBA00022490"/>
    </source>
</evidence>
<evidence type="ECO:0000256" key="13">
    <source>
        <dbReference type="ARBA" id="ARBA00023002"/>
    </source>
</evidence>
<accession>A0A8B7PRM1</accession>
<comment type="catalytic activity">
    <reaction evidence="25">
        <text>dodecanal + NADP(+) = (2E)-dodecenal + NADPH + H(+)</text>
        <dbReference type="Rhea" id="RHEA:50784"/>
        <dbReference type="ChEBI" id="CHEBI:15378"/>
        <dbReference type="ChEBI" id="CHEBI:27836"/>
        <dbReference type="ChEBI" id="CHEBI:57783"/>
        <dbReference type="ChEBI" id="CHEBI:58349"/>
        <dbReference type="ChEBI" id="CHEBI:133741"/>
    </reaction>
    <physiologicalReaction direction="right-to-left" evidence="25">
        <dbReference type="Rhea" id="RHEA:50786"/>
    </physiologicalReaction>
</comment>
<evidence type="ECO:0000256" key="30">
    <source>
        <dbReference type="ARBA" id="ARBA00048953"/>
    </source>
</evidence>
<dbReference type="GO" id="GO:0047522">
    <property type="term" value="F:15-oxoprostaglandin 13-reductase [NAD(P)+] activity"/>
    <property type="evidence" value="ECO:0007669"/>
    <property type="project" value="UniProtKB-EC"/>
</dbReference>
<evidence type="ECO:0000256" key="15">
    <source>
        <dbReference type="ARBA" id="ARBA00023278"/>
    </source>
</evidence>
<evidence type="ECO:0000256" key="1">
    <source>
        <dbReference type="ARBA" id="ARBA00004496"/>
    </source>
</evidence>
<evidence type="ECO:0000256" key="27">
    <source>
        <dbReference type="ARBA" id="ARBA00048290"/>
    </source>
</evidence>
<keyword evidence="11" id="KW-0521">NADP</keyword>
<evidence type="ECO:0000256" key="24">
    <source>
        <dbReference type="ARBA" id="ARBA00047878"/>
    </source>
</evidence>
<dbReference type="InterPro" id="IPR011032">
    <property type="entry name" value="GroES-like_sf"/>
</dbReference>
<dbReference type="SMART" id="SM00829">
    <property type="entry name" value="PKS_ER"/>
    <property type="match status" value="1"/>
</dbReference>
<evidence type="ECO:0000256" key="29">
    <source>
        <dbReference type="ARBA" id="ARBA00048591"/>
    </source>
</evidence>
<evidence type="ECO:0000256" key="14">
    <source>
        <dbReference type="ARBA" id="ARBA00023098"/>
    </source>
</evidence>
<protein>
    <recommendedName>
        <fullName evidence="6">Prostaglandin reductase 1</fullName>
        <ecNumber evidence="4">1.3.1.48</ecNumber>
        <ecNumber evidence="5">1.3.1.74</ecNumber>
    </recommendedName>
    <alternativeName>
        <fullName evidence="19">15-oxoprostaglandin 13-reductase</fullName>
    </alternativeName>
    <alternativeName>
        <fullName evidence="17">Dithiolethione-inducible gene 1 protein</fullName>
    </alternativeName>
    <alternativeName>
        <fullName evidence="16">Leukotriene B4 12-hydroxydehydrogenase</fullName>
    </alternativeName>
    <alternativeName>
        <fullName evidence="18">NAD(P)H-dependent alkenal/one oxidoreductase</fullName>
    </alternativeName>
</protein>
<dbReference type="CDD" id="cd08294">
    <property type="entry name" value="leukotriene_B4_DH_like"/>
    <property type="match status" value="1"/>
</dbReference>
<evidence type="ECO:0000256" key="5">
    <source>
        <dbReference type="ARBA" id="ARBA00012410"/>
    </source>
</evidence>
<evidence type="ECO:0000256" key="18">
    <source>
        <dbReference type="ARBA" id="ARBA00032297"/>
    </source>
</evidence>
<comment type="catalytic activity">
    <reaction evidence="31">
        <text>(5S,12S)-dihydroxy-(6E,10E,12E,14Z)-eicosatetraenoate + NADP(+) = 12-oxo-(5S)-hydroxy-(6E,8E,10E,14Z)-eicosatetraenoate + NADPH + H(+)</text>
        <dbReference type="Rhea" id="RHEA:51212"/>
        <dbReference type="ChEBI" id="CHEBI:15378"/>
        <dbReference type="ChEBI" id="CHEBI:57783"/>
        <dbReference type="ChEBI" id="CHEBI:58349"/>
        <dbReference type="ChEBI" id="CHEBI:133974"/>
        <dbReference type="ChEBI" id="CHEBI:133975"/>
    </reaction>
    <physiologicalReaction direction="left-to-right" evidence="31">
        <dbReference type="Rhea" id="RHEA:51213"/>
    </physiologicalReaction>
</comment>
<evidence type="ECO:0000256" key="16">
    <source>
        <dbReference type="ARBA" id="ARBA00031851"/>
    </source>
</evidence>
<keyword evidence="9" id="KW-0597">Phosphoprotein</keyword>
<comment type="catalytic activity">
    <reaction evidence="22">
        <text>pentan-2-one + NADP(+) = (E)-pent-3-en-2-one + NADPH + H(+)</text>
        <dbReference type="Rhea" id="RHEA:50788"/>
        <dbReference type="ChEBI" id="CHEBI:15378"/>
        <dbReference type="ChEBI" id="CHEBI:16472"/>
        <dbReference type="ChEBI" id="CHEBI:57783"/>
        <dbReference type="ChEBI" id="CHEBI:58349"/>
        <dbReference type="ChEBI" id="CHEBI:145276"/>
    </reaction>
    <physiologicalReaction direction="right-to-left" evidence="22">
        <dbReference type="Rhea" id="RHEA:50790"/>
    </physiologicalReaction>
</comment>
<dbReference type="InterPro" id="IPR020843">
    <property type="entry name" value="ER"/>
</dbReference>
<dbReference type="GO" id="GO:0032440">
    <property type="term" value="F:2-alkenal reductase [NAD(P)H] activity"/>
    <property type="evidence" value="ECO:0007669"/>
    <property type="project" value="UniProtKB-EC"/>
</dbReference>
<sequence>MVQAKVWRIKTVSQGVPKESDFECITETVPPCQDGEVIIEAEWLSVDPYMRYRIARGKPGDTVYGSQVAKVIESKNPDCPVGTYVVSYPGWRSHSKITAEGMKDPFQFTKLSDLGGIRRSAALGILGMPGNTAYFGFLELCSPKAGETVVVNAAAGAVGSAVCQIAKIKGCRVIAFAGSPAKVDYVKSLGIEHVFNYKTDDVSQVLTKVAPNGVDCYFDNVGGDFTESVMPHLAEFARVSVCGAISTYNQLPSLGSKSSGPFPSGIIISKQIRIEGFMVYRWSSRWMEGINQIAQWIKEGKIKYEESVSNGFENMPKTFIGLFQGENLGKAVVKY</sequence>
<evidence type="ECO:0000256" key="8">
    <source>
        <dbReference type="ARBA" id="ARBA00022501"/>
    </source>
</evidence>
<dbReference type="PANTHER" id="PTHR43205">
    <property type="entry name" value="PROSTAGLANDIN REDUCTASE"/>
    <property type="match status" value="1"/>
</dbReference>
<comment type="catalytic activity">
    <reaction evidence="20">
        <text>octanal + NADP(+) = (2E)-octenal + NADPH + H(+)</text>
        <dbReference type="Rhea" id="RHEA:50780"/>
        <dbReference type="ChEBI" id="CHEBI:15378"/>
        <dbReference type="ChEBI" id="CHEBI:17935"/>
        <dbReference type="ChEBI" id="CHEBI:57783"/>
        <dbReference type="ChEBI" id="CHEBI:58349"/>
        <dbReference type="ChEBI" id="CHEBI:61748"/>
    </reaction>
    <physiologicalReaction direction="right-to-left" evidence="20">
        <dbReference type="Rhea" id="RHEA:50782"/>
    </physiologicalReaction>
</comment>
<evidence type="ECO:0000256" key="21">
    <source>
        <dbReference type="ARBA" id="ARBA00047617"/>
    </source>
</evidence>
<keyword evidence="14" id="KW-0443">Lipid metabolism</keyword>
<comment type="catalytic activity">
    <reaction evidence="34">
        <text>hexanal + NADP(+) = (E)-hex-2-enal + NADPH + H(+)</text>
        <dbReference type="Rhea" id="RHEA:50776"/>
        <dbReference type="ChEBI" id="CHEBI:15378"/>
        <dbReference type="ChEBI" id="CHEBI:28913"/>
        <dbReference type="ChEBI" id="CHEBI:57783"/>
        <dbReference type="ChEBI" id="CHEBI:58349"/>
        <dbReference type="ChEBI" id="CHEBI:88528"/>
    </reaction>
    <physiologicalReaction direction="right-to-left" evidence="34">
        <dbReference type="Rhea" id="RHEA:50778"/>
    </physiologicalReaction>
</comment>
<keyword evidence="13" id="KW-0560">Oxidoreductase</keyword>
<evidence type="ECO:0000256" key="4">
    <source>
        <dbReference type="ARBA" id="ARBA00011981"/>
    </source>
</evidence>
<dbReference type="GO" id="GO:0006693">
    <property type="term" value="P:prostaglandin metabolic process"/>
    <property type="evidence" value="ECO:0007669"/>
    <property type="project" value="UniProtKB-KW"/>
</dbReference>
<evidence type="ECO:0000256" key="12">
    <source>
        <dbReference type="ARBA" id="ARBA00022990"/>
    </source>
</evidence>
<dbReference type="Proteomes" id="UP000694843">
    <property type="component" value="Unplaced"/>
</dbReference>
<evidence type="ECO:0000256" key="17">
    <source>
        <dbReference type="ARBA" id="ARBA00032255"/>
    </source>
</evidence>
<evidence type="ECO:0000256" key="25">
    <source>
        <dbReference type="ARBA" id="ARBA00047903"/>
    </source>
</evidence>
<comment type="catalytic activity">
    <reaction evidence="21">
        <text>decanal + NADP(+) = (2E)-decenal + NADPH + H(+)</text>
        <dbReference type="Rhea" id="RHEA:50612"/>
        <dbReference type="ChEBI" id="CHEBI:15378"/>
        <dbReference type="ChEBI" id="CHEBI:31457"/>
        <dbReference type="ChEBI" id="CHEBI:57783"/>
        <dbReference type="ChEBI" id="CHEBI:58349"/>
        <dbReference type="ChEBI" id="CHEBI:133455"/>
    </reaction>
    <physiologicalReaction direction="right-to-left" evidence="21">
        <dbReference type="Rhea" id="RHEA:50614"/>
    </physiologicalReaction>
</comment>
<evidence type="ECO:0000256" key="26">
    <source>
        <dbReference type="ARBA" id="ARBA00048066"/>
    </source>
</evidence>
<evidence type="ECO:0000259" key="35">
    <source>
        <dbReference type="SMART" id="SM00829"/>
    </source>
</evidence>
<dbReference type="Pfam" id="PF00107">
    <property type="entry name" value="ADH_zinc_N"/>
    <property type="match status" value="1"/>
</dbReference>
<comment type="subunit">
    <text evidence="3">Monomer or homodimer.</text>
</comment>
<evidence type="ECO:0000256" key="19">
    <source>
        <dbReference type="ARBA" id="ARBA00033119"/>
    </source>
</evidence>
<dbReference type="InterPro" id="IPR014190">
    <property type="entry name" value="PTGR1"/>
</dbReference>
<dbReference type="SUPFAM" id="SSF51735">
    <property type="entry name" value="NAD(P)-binding Rossmann-fold domains"/>
    <property type="match status" value="1"/>
</dbReference>
<dbReference type="Gene3D" id="3.40.50.720">
    <property type="entry name" value="NAD(P)-binding Rossmann-like Domain"/>
    <property type="match status" value="1"/>
</dbReference>
<dbReference type="InterPro" id="IPR045010">
    <property type="entry name" value="MDR_fam"/>
</dbReference>
<name>A0A8B7PRM1_HYAAZ</name>
<keyword evidence="36" id="KW-1185">Reference proteome</keyword>
<dbReference type="InterPro" id="IPR041694">
    <property type="entry name" value="ADH_N_2"/>
</dbReference>
<evidence type="ECO:0000256" key="34">
    <source>
        <dbReference type="ARBA" id="ARBA00049368"/>
    </source>
</evidence>
<dbReference type="KEGG" id="hazt:108683345"/>